<reference evidence="1 2" key="1">
    <citation type="submission" date="2021-04" db="EMBL/GenBank/DDBJ databases">
        <authorList>
            <person name="De Guttry C."/>
            <person name="Zahm M."/>
            <person name="Klopp C."/>
            <person name="Cabau C."/>
            <person name="Louis A."/>
            <person name="Berthelot C."/>
            <person name="Parey E."/>
            <person name="Roest Crollius H."/>
            <person name="Montfort J."/>
            <person name="Robinson-Rechavi M."/>
            <person name="Bucao C."/>
            <person name="Bouchez O."/>
            <person name="Gislard M."/>
            <person name="Lluch J."/>
            <person name="Milhes M."/>
            <person name="Lampietro C."/>
            <person name="Lopez Roques C."/>
            <person name="Donnadieu C."/>
            <person name="Braasch I."/>
            <person name="Desvignes T."/>
            <person name="Postlethwait J."/>
            <person name="Bobe J."/>
            <person name="Wedekind C."/>
            <person name="Guiguen Y."/>
        </authorList>
    </citation>
    <scope>NUCLEOTIDE SEQUENCE [LARGE SCALE GENOMIC DNA]</scope>
    <source>
        <strain evidence="1">Cs_M1</strain>
        <tissue evidence="1">Blood</tissue>
    </source>
</reference>
<proteinExistence type="predicted"/>
<name>A0AAN8R9A4_9TELE</name>
<accession>A0AAN8R9A4</accession>
<comment type="caution">
    <text evidence="1">The sequence shown here is derived from an EMBL/GenBank/DDBJ whole genome shotgun (WGS) entry which is preliminary data.</text>
</comment>
<dbReference type="Proteomes" id="UP001356427">
    <property type="component" value="Unassembled WGS sequence"/>
</dbReference>
<dbReference type="EMBL" id="JAGTTL010000009">
    <property type="protein sequence ID" value="KAK6318472.1"/>
    <property type="molecule type" value="Genomic_DNA"/>
</dbReference>
<organism evidence="1 2">
    <name type="scientific">Coregonus suidteri</name>
    <dbReference type="NCBI Taxonomy" id="861788"/>
    <lineage>
        <taxon>Eukaryota</taxon>
        <taxon>Metazoa</taxon>
        <taxon>Chordata</taxon>
        <taxon>Craniata</taxon>
        <taxon>Vertebrata</taxon>
        <taxon>Euteleostomi</taxon>
        <taxon>Actinopterygii</taxon>
        <taxon>Neopterygii</taxon>
        <taxon>Teleostei</taxon>
        <taxon>Protacanthopterygii</taxon>
        <taxon>Salmoniformes</taxon>
        <taxon>Salmonidae</taxon>
        <taxon>Coregoninae</taxon>
        <taxon>Coregonus</taxon>
    </lineage>
</organism>
<keyword evidence="2" id="KW-1185">Reference proteome</keyword>
<dbReference type="AlphaFoldDB" id="A0AAN8R9A4"/>
<evidence type="ECO:0000313" key="2">
    <source>
        <dbReference type="Proteomes" id="UP001356427"/>
    </source>
</evidence>
<gene>
    <name evidence="1" type="ORF">J4Q44_G00117630</name>
</gene>
<protein>
    <submittedName>
        <fullName evidence="1">Uncharacterized protein</fullName>
    </submittedName>
</protein>
<sequence>MAEKKMTSSCSGHLKSLMLSIANDLLEKEAKRKRQGIWKIAALLPDMSGGLPELQVSYHSDQFILI</sequence>
<evidence type="ECO:0000313" key="1">
    <source>
        <dbReference type="EMBL" id="KAK6318472.1"/>
    </source>
</evidence>